<evidence type="ECO:0000313" key="2">
    <source>
        <dbReference type="Proteomes" id="UP000436468"/>
    </source>
</evidence>
<dbReference type="Proteomes" id="UP000436468">
    <property type="component" value="Unassembled WGS sequence"/>
</dbReference>
<dbReference type="InterPro" id="IPR036249">
    <property type="entry name" value="Thioredoxin-like_sf"/>
</dbReference>
<dbReference type="EMBL" id="WQNF01000016">
    <property type="protein sequence ID" value="MVT67862.1"/>
    <property type="molecule type" value="Genomic_DNA"/>
</dbReference>
<dbReference type="CDD" id="cd02980">
    <property type="entry name" value="TRX_Fd_family"/>
    <property type="match status" value="1"/>
</dbReference>
<dbReference type="RefSeq" id="WP_028331460.1">
    <property type="nucleotide sequence ID" value="NZ_CP121667.1"/>
</dbReference>
<dbReference type="Pfam" id="PF07845">
    <property type="entry name" value="DUF1636"/>
    <property type="match status" value="1"/>
</dbReference>
<evidence type="ECO:0000313" key="1">
    <source>
        <dbReference type="EMBL" id="MVT67862.1"/>
    </source>
</evidence>
<comment type="caution">
    <text evidence="1">The sequence shown here is derived from an EMBL/GenBank/DDBJ whole genome shotgun (WGS) entry which is preliminary data.</text>
</comment>
<dbReference type="AlphaFoldDB" id="A0A0R3DXE0"/>
<organism evidence="1 2">
    <name type="scientific">Bradyrhizobium pachyrhizi</name>
    <dbReference type="NCBI Taxonomy" id="280333"/>
    <lineage>
        <taxon>Bacteria</taxon>
        <taxon>Pseudomonadati</taxon>
        <taxon>Pseudomonadota</taxon>
        <taxon>Alphaproteobacteria</taxon>
        <taxon>Hyphomicrobiales</taxon>
        <taxon>Nitrobacteraceae</taxon>
        <taxon>Bradyrhizobium</taxon>
    </lineage>
</organism>
<protein>
    <submittedName>
        <fullName evidence="1">DUF1636 domain-containing protein</fullName>
    </submittedName>
</protein>
<reference evidence="1 2" key="1">
    <citation type="submission" date="2019-12" db="EMBL/GenBank/DDBJ databases">
        <title>Draft genome sequences Bradyrhizobium cajani AMBPC1010, Bradyrhizobium pachyrhizi AMBPC1040 and Bradyrhizobium yuanmingense ALSPC3051, three plant growth promoting strains isolated from nodules of Cajanus cajan L. in Dominican Republic.</title>
        <authorList>
            <person name="Flores-Felix J.D."/>
            <person name="Araujo J."/>
            <person name="Diaz-Alcantara C."/>
            <person name="Gonzalez-Andres F."/>
            <person name="Velazquez E."/>
        </authorList>
    </citation>
    <scope>NUCLEOTIDE SEQUENCE [LARGE SCALE GENOMIC DNA]</scope>
    <source>
        <strain evidence="1 2">1040</strain>
    </source>
</reference>
<gene>
    <name evidence="1" type="ORF">GPL21_22450</name>
</gene>
<dbReference type="SUPFAM" id="SSF52833">
    <property type="entry name" value="Thioredoxin-like"/>
    <property type="match status" value="1"/>
</dbReference>
<accession>A0A0R3DXE0</accession>
<dbReference type="InterPro" id="IPR012863">
    <property type="entry name" value="DUF1636"/>
</dbReference>
<keyword evidence="2" id="KW-1185">Reference proteome</keyword>
<sequence>MSVTLHVCITCRAGQTPAEGELAPGARLHAALVEAGVPDDVNLVPVACLSACSQGCSVALSAPGRWSYVYGRLSADNAADVIAGASAYAAAPDGIVPWRSRPEIFRKQSLARIPPLPVVPEAAE</sequence>
<name>A0A0R3DXE0_9BRAD</name>
<proteinExistence type="predicted"/>